<gene>
    <name evidence="1" type="ORF">HMPREF1991_01237</name>
</gene>
<dbReference type="EMBL" id="JNGW01000048">
    <property type="protein sequence ID" value="KDR52659.1"/>
    <property type="molecule type" value="Genomic_DNA"/>
</dbReference>
<sequence>MAFNRTLCIYIQKRSQRLVCDALAPRPITYAHSQLAVYPAL</sequence>
<evidence type="ECO:0000313" key="2">
    <source>
        <dbReference type="Proteomes" id="UP000027442"/>
    </source>
</evidence>
<comment type="caution">
    <text evidence="1">The sequence shown here is derived from an EMBL/GenBank/DDBJ whole genome shotgun (WGS) entry which is preliminary data.</text>
</comment>
<reference evidence="1 2" key="1">
    <citation type="submission" date="2013-08" db="EMBL/GenBank/DDBJ databases">
        <authorList>
            <person name="Weinstock G."/>
            <person name="Sodergren E."/>
            <person name="Wylie T."/>
            <person name="Fulton L."/>
            <person name="Fulton R."/>
            <person name="Fronick C."/>
            <person name="O'Laughlin M."/>
            <person name="Godfrey J."/>
            <person name="Miner T."/>
            <person name="Herter B."/>
            <person name="Appelbaum E."/>
            <person name="Cordes M."/>
            <person name="Lek S."/>
            <person name="Wollam A."/>
            <person name="Pepin K.H."/>
            <person name="Palsikar V.B."/>
            <person name="Mitreva M."/>
            <person name="Wilson R.K."/>
        </authorList>
    </citation>
    <scope>NUCLEOTIDE SEQUENCE [LARGE SCALE GENOMIC DNA]</scope>
    <source>
        <strain evidence="1 2">ATCC 15930</strain>
    </source>
</reference>
<name>A0A069QKY2_HOYLO</name>
<dbReference type="AlphaFoldDB" id="A0A069QKY2"/>
<accession>A0A069QKY2</accession>
<proteinExistence type="predicted"/>
<protein>
    <submittedName>
        <fullName evidence="1">Uncharacterized protein</fullName>
    </submittedName>
</protein>
<organism evidence="1 2">
    <name type="scientific">Hoylesella loescheii DSM 19665 = JCM 12249 = ATCC 15930</name>
    <dbReference type="NCBI Taxonomy" id="1122985"/>
    <lineage>
        <taxon>Bacteria</taxon>
        <taxon>Pseudomonadati</taxon>
        <taxon>Bacteroidota</taxon>
        <taxon>Bacteroidia</taxon>
        <taxon>Bacteroidales</taxon>
        <taxon>Prevotellaceae</taxon>
        <taxon>Hoylesella</taxon>
    </lineage>
</organism>
<evidence type="ECO:0000313" key="1">
    <source>
        <dbReference type="EMBL" id="KDR52659.1"/>
    </source>
</evidence>
<dbReference type="HOGENOM" id="CLU_3274512_0_0_10"/>
<dbReference type="PATRIC" id="fig|1122985.7.peg.1284"/>
<keyword evidence="2" id="KW-1185">Reference proteome</keyword>
<dbReference type="Proteomes" id="UP000027442">
    <property type="component" value="Unassembled WGS sequence"/>
</dbReference>